<dbReference type="EMBL" id="AP026867">
    <property type="protein sequence ID" value="BDS10263.1"/>
    <property type="molecule type" value="Genomic_DNA"/>
</dbReference>
<dbReference type="RefSeq" id="WP_264791590.1">
    <property type="nucleotide sequence ID" value="NZ_AP026867.1"/>
</dbReference>
<dbReference type="PANTHER" id="PTHR46091:SF3">
    <property type="entry name" value="AMINE OXIDASE DOMAIN-CONTAINING PROTEIN"/>
    <property type="match status" value="1"/>
</dbReference>
<dbReference type="SUPFAM" id="SSF51905">
    <property type="entry name" value="FAD/NAD(P)-binding domain"/>
    <property type="match status" value="1"/>
</dbReference>
<gene>
    <name evidence="8" type="ORF">AsAng_0009710</name>
</gene>
<dbReference type="InterPro" id="IPR052206">
    <property type="entry name" value="Retinol_saturase"/>
</dbReference>
<keyword evidence="6" id="KW-1133">Transmembrane helix</keyword>
<dbReference type="InterPro" id="IPR036188">
    <property type="entry name" value="FAD/NAD-bd_sf"/>
</dbReference>
<reference evidence="8" key="1">
    <citation type="submission" date="2022-09" db="EMBL/GenBank/DDBJ databases">
        <title>Aureispira anguillicida sp. nov., isolated from Leptocephalus of Japanese eel Anguilla japonica.</title>
        <authorList>
            <person name="Yuasa K."/>
            <person name="Mekata T."/>
            <person name="Ikunari K."/>
        </authorList>
    </citation>
    <scope>NUCLEOTIDE SEQUENCE</scope>
    <source>
        <strain evidence="8">EL160426</strain>
    </source>
</reference>
<dbReference type="GO" id="GO:0016491">
    <property type="term" value="F:oxidoreductase activity"/>
    <property type="evidence" value="ECO:0007669"/>
    <property type="project" value="InterPro"/>
</dbReference>
<evidence type="ECO:0000259" key="7">
    <source>
        <dbReference type="Pfam" id="PF01593"/>
    </source>
</evidence>
<keyword evidence="3" id="KW-0274">FAD</keyword>
<evidence type="ECO:0000313" key="9">
    <source>
        <dbReference type="Proteomes" id="UP001060919"/>
    </source>
</evidence>
<dbReference type="PANTHER" id="PTHR46091">
    <property type="entry name" value="BLR7054 PROTEIN"/>
    <property type="match status" value="1"/>
</dbReference>
<evidence type="ECO:0000256" key="2">
    <source>
        <dbReference type="ARBA" id="ARBA00022729"/>
    </source>
</evidence>
<keyword evidence="1" id="KW-0285">Flavoprotein</keyword>
<evidence type="ECO:0000256" key="1">
    <source>
        <dbReference type="ARBA" id="ARBA00022630"/>
    </source>
</evidence>
<dbReference type="Proteomes" id="UP001060919">
    <property type="component" value="Chromosome"/>
</dbReference>
<keyword evidence="2" id="KW-0732">Signal</keyword>
<proteinExistence type="predicted"/>
<organism evidence="8 9">
    <name type="scientific">Aureispira anguillae</name>
    <dbReference type="NCBI Taxonomy" id="2864201"/>
    <lineage>
        <taxon>Bacteria</taxon>
        <taxon>Pseudomonadati</taxon>
        <taxon>Bacteroidota</taxon>
        <taxon>Saprospiria</taxon>
        <taxon>Saprospirales</taxon>
        <taxon>Saprospiraceae</taxon>
        <taxon>Aureispira</taxon>
    </lineage>
</organism>
<dbReference type="InterPro" id="IPR002937">
    <property type="entry name" value="Amino_oxidase"/>
</dbReference>
<feature type="transmembrane region" description="Helical" evidence="6">
    <location>
        <begin position="12"/>
        <end position="34"/>
    </location>
</feature>
<evidence type="ECO:0000313" key="8">
    <source>
        <dbReference type="EMBL" id="BDS10263.1"/>
    </source>
</evidence>
<feature type="domain" description="Amine oxidase" evidence="7">
    <location>
        <begin position="27"/>
        <end position="517"/>
    </location>
</feature>
<dbReference type="AlphaFoldDB" id="A0A915YBX7"/>
<evidence type="ECO:0000256" key="5">
    <source>
        <dbReference type="ARBA" id="ARBA00023027"/>
    </source>
</evidence>
<keyword evidence="6" id="KW-0472">Membrane</keyword>
<evidence type="ECO:0000256" key="4">
    <source>
        <dbReference type="ARBA" id="ARBA00022857"/>
    </source>
</evidence>
<sequence length="528" mass="59406">MVQSYKKKHQLAASYDTIIIGSGIGSLTAAVMLAKKGQKVLVLERHYTAGGFTHIFKRKGYEWDVGIHYVGSMEKETSILKKIFDYLTDGALKWADMGAVYDRIVIGDQTYDYVKGVGNWTEQMIAYFPEEEQAIRAYVALIFKVSATSKNFFVEKTLSPLWSKLVGGFLRKPYLKYSRQTTHEVLSSLTQNKRLIKVLTGQYGDYGLAPKQSSFAMHASLVRHYFSGGFFPIGGSSQIVATIAPVLARLGSTILISAEVEEVLVEKNTAVGVRMKDGKVFRAKHIISNAGLFTTYKSLLPKASVQQHQLDLQLKKVKHSVAHACLYIGLDGNPDELALPKANYWIYPEQLSHDECIDRYLKDQTQPFPVVYISFPAAKDPDWSNRYPGKSTIDIITLIPYETFAQWDGKRWKKRGEAYEALKETFAQRLLEILYQKEPQLKGKVAYYELSSALSTKHFVNYEKGELYGLEHSPERFEQKFLRPKTPIKNFYLTGQDITTAGIGGAAFAGLLTASTITGKNIAKELME</sequence>
<keyword evidence="5" id="KW-0520">NAD</keyword>
<protein>
    <submittedName>
        <fullName evidence="8">NAD(P)/FAD-dependent oxidoreductase</fullName>
    </submittedName>
</protein>
<dbReference type="Pfam" id="PF01593">
    <property type="entry name" value="Amino_oxidase"/>
    <property type="match status" value="1"/>
</dbReference>
<keyword evidence="4" id="KW-0521">NADP</keyword>
<dbReference type="KEGG" id="aup:AsAng_0009710"/>
<name>A0A915YBX7_9BACT</name>
<evidence type="ECO:0000256" key="6">
    <source>
        <dbReference type="SAM" id="Phobius"/>
    </source>
</evidence>
<keyword evidence="9" id="KW-1185">Reference proteome</keyword>
<accession>A0A915YBX7</accession>
<dbReference type="Gene3D" id="3.50.50.60">
    <property type="entry name" value="FAD/NAD(P)-binding domain"/>
    <property type="match status" value="2"/>
</dbReference>
<evidence type="ECO:0000256" key="3">
    <source>
        <dbReference type="ARBA" id="ARBA00022827"/>
    </source>
</evidence>
<keyword evidence="6" id="KW-0812">Transmembrane</keyword>